<dbReference type="InterPro" id="IPR020612">
    <property type="entry name" value="Methylthiotransferase_CS"/>
</dbReference>
<comment type="caution">
    <text evidence="9">The sequence shown here is derived from an EMBL/GenBank/DDBJ whole genome shotgun (WGS) entry which is preliminary data.</text>
</comment>
<sequence>MNAYADVSLFPRNAKPLTSYRKYWAARFGTAPFLPMSREEMTQLGWDSCDIIIVTGDAYVDHPSFGMSVIGRMLENQGFRVGIIAQPDWQSADPFKALGKPNLFFGVTAGNMDSMINRYTADRKIRTDDAYTPGDVGGKRPDRAALVYSQRCKEAYNDVPIVLGGIEGSLRRIAHYDYWSDKVRRSIVVDSKCDLLLYGNAERAIVEIAHRLAAKEPVQDITDVRGTAFVRRETPEGWFEIDSSSIDVPGRVEAHVNPYLMVSEQAKAQGETCAREDEANAVADAANAQVGAKVINFVPNPAFQGKGKLKVPPRERSVIRLPAYEQVKSDPILYAHANRVLHLETNPGNARALVQAHGEGHTARDVWVNPPPIPLTTAEMDHVFDLPYARSPHPAYADENGSHDATTKIPAWEMIRFSVNIMRGCFGGCTFCSITEHEGRIIQSRSEESVIREIEDIRDKVSGFTGVISDLGGPTANMYRLGCKSPEIEAACRKPSCVYPGICQNLGTNHTPLINIYRRGRALKGIKKILIGSGLRYDLAVKSPEYVKELVQHHVGGYLKIAPEHTEGGPLSKMMKPGIGSYDRFKTMFDKFSEEVGKKQFLVPYFIAAHPGTSDEDMMNLALWLKRNGFRADQVQTFYPSPMATATAMYHSGRNPLGRVTRTSESVDIVRGERRRRLHKAFLRYHDANNWPLLREALKAMGRADLIGNGKQHLIPTFQPLTDGGYTSARRKNSTATPTKGRVLTQHTGLPPRVNGAGKPSANVAKRKPNR</sequence>
<evidence type="ECO:0000256" key="4">
    <source>
        <dbReference type="ARBA" id="ARBA00023004"/>
    </source>
</evidence>
<dbReference type="InterPro" id="IPR013704">
    <property type="entry name" value="UPF0313_N"/>
</dbReference>
<dbReference type="SUPFAM" id="SSF102114">
    <property type="entry name" value="Radical SAM enzymes"/>
    <property type="match status" value="1"/>
</dbReference>
<dbReference type="InterPro" id="IPR007197">
    <property type="entry name" value="rSAM"/>
</dbReference>
<dbReference type="AlphaFoldDB" id="A0A315EX41"/>
<dbReference type="InterPro" id="IPR058240">
    <property type="entry name" value="rSAM_sf"/>
</dbReference>
<organism evidence="9 10">
    <name type="scientific">Limnohabitans curvus</name>
    <dbReference type="NCBI Taxonomy" id="323423"/>
    <lineage>
        <taxon>Bacteria</taxon>
        <taxon>Pseudomonadati</taxon>
        <taxon>Pseudomonadota</taxon>
        <taxon>Betaproteobacteria</taxon>
        <taxon>Burkholderiales</taxon>
        <taxon>Comamonadaceae</taxon>
        <taxon>Limnohabitans</taxon>
    </lineage>
</organism>
<feature type="region of interest" description="Disordered" evidence="7">
    <location>
        <begin position="723"/>
        <end position="771"/>
    </location>
</feature>
<evidence type="ECO:0000256" key="6">
    <source>
        <dbReference type="HAMAP-Rule" id="MF_01251"/>
    </source>
</evidence>
<evidence type="ECO:0000256" key="3">
    <source>
        <dbReference type="ARBA" id="ARBA00022723"/>
    </source>
</evidence>
<dbReference type="Pfam" id="PF08497">
    <property type="entry name" value="Radical_SAM_N"/>
    <property type="match status" value="1"/>
</dbReference>
<dbReference type="Pfam" id="PF04055">
    <property type="entry name" value="Radical_SAM"/>
    <property type="match status" value="1"/>
</dbReference>
<keyword evidence="2 6" id="KW-0949">S-adenosyl-L-methionine</keyword>
<reference evidence="9 10" key="1">
    <citation type="submission" date="2017-04" db="EMBL/GenBank/DDBJ databases">
        <title>Unexpected and diverse lifestyles within the genus Limnohabitans.</title>
        <authorList>
            <person name="Kasalicky V."/>
            <person name="Mehrshad M."/>
            <person name="Andrei S.-A."/>
            <person name="Salcher M."/>
            <person name="Kratochvilova H."/>
            <person name="Simek K."/>
            <person name="Ghai R."/>
        </authorList>
    </citation>
    <scope>NUCLEOTIDE SEQUENCE [LARGE SCALE GENOMIC DNA]</scope>
    <source>
        <strain evidence="9 10">MWH-C5</strain>
    </source>
</reference>
<keyword evidence="4 6" id="KW-0408">Iron</keyword>
<proteinExistence type="inferred from homology"/>
<dbReference type="HAMAP" id="MF_01251">
    <property type="entry name" value="UPF0313"/>
    <property type="match status" value="1"/>
</dbReference>
<accession>A0A315EX41</accession>
<dbReference type="SFLD" id="SFLDG01069">
    <property type="entry name" value="UPF0313"/>
    <property type="match status" value="1"/>
</dbReference>
<dbReference type="PANTHER" id="PTHR32331:SF0">
    <property type="entry name" value="UPF0313 PROTEIN YGIQ"/>
    <property type="match status" value="1"/>
</dbReference>
<dbReference type="InterPro" id="IPR024560">
    <property type="entry name" value="UPF0313_C"/>
</dbReference>
<dbReference type="Pfam" id="PF11842">
    <property type="entry name" value="DUF3362"/>
    <property type="match status" value="1"/>
</dbReference>
<dbReference type="Proteomes" id="UP000251341">
    <property type="component" value="Unassembled WGS sequence"/>
</dbReference>
<evidence type="ECO:0000256" key="1">
    <source>
        <dbReference type="ARBA" id="ARBA00022485"/>
    </source>
</evidence>
<feature type="binding site" evidence="6">
    <location>
        <position position="429"/>
    </location>
    <ligand>
        <name>[4Fe-4S] cluster</name>
        <dbReference type="ChEBI" id="CHEBI:49883"/>
        <note>4Fe-4S-S-AdoMet</note>
    </ligand>
</feature>
<evidence type="ECO:0000259" key="8">
    <source>
        <dbReference type="PROSITE" id="PS51918"/>
    </source>
</evidence>
<dbReference type="GO" id="GO:0003824">
    <property type="term" value="F:catalytic activity"/>
    <property type="evidence" value="ECO:0007669"/>
    <property type="project" value="InterPro"/>
</dbReference>
<comment type="cofactor">
    <cofactor evidence="6">
        <name>[4Fe-4S] cluster</name>
        <dbReference type="ChEBI" id="CHEBI:49883"/>
    </cofactor>
    <text evidence="6">Binds 1 [4Fe-4S] cluster. The cluster is coordinated with 3 cysteines and an exchangeable S-adenosyl-L-methionine.</text>
</comment>
<dbReference type="SFLD" id="SFLDS00029">
    <property type="entry name" value="Radical_SAM"/>
    <property type="match status" value="1"/>
</dbReference>
<keyword evidence="3 6" id="KW-0479">Metal-binding</keyword>
<keyword evidence="1 6" id="KW-0004">4Fe-4S</keyword>
<dbReference type="RefSeq" id="WP_108402709.1">
    <property type="nucleotide sequence ID" value="NZ_NESP01000001.1"/>
</dbReference>
<evidence type="ECO:0000313" key="9">
    <source>
        <dbReference type="EMBL" id="PUE60572.1"/>
    </source>
</evidence>
<gene>
    <name evidence="9" type="ORF">B9Z44_13935</name>
</gene>
<name>A0A315EX41_9BURK</name>
<dbReference type="Gene3D" id="3.80.30.20">
    <property type="entry name" value="tm_1862 like domain"/>
    <property type="match status" value="1"/>
</dbReference>
<dbReference type="InterPro" id="IPR022946">
    <property type="entry name" value="UPF0313"/>
</dbReference>
<comment type="similarity">
    <text evidence="6">Belongs to the UPF0313 family.</text>
</comment>
<dbReference type="PANTHER" id="PTHR32331">
    <property type="entry name" value="UPF0313 PROTEIN YGIQ"/>
    <property type="match status" value="1"/>
</dbReference>
<evidence type="ECO:0000256" key="2">
    <source>
        <dbReference type="ARBA" id="ARBA00022691"/>
    </source>
</evidence>
<evidence type="ECO:0000256" key="5">
    <source>
        <dbReference type="ARBA" id="ARBA00023014"/>
    </source>
</evidence>
<dbReference type="NCBIfam" id="TIGR03904">
    <property type="entry name" value="SAM_YgiQ"/>
    <property type="match status" value="1"/>
</dbReference>
<evidence type="ECO:0000313" key="10">
    <source>
        <dbReference type="Proteomes" id="UP000251341"/>
    </source>
</evidence>
<evidence type="ECO:0000256" key="7">
    <source>
        <dbReference type="SAM" id="MobiDB-lite"/>
    </source>
</evidence>
<dbReference type="EMBL" id="NESP01000001">
    <property type="protein sequence ID" value="PUE60572.1"/>
    <property type="molecule type" value="Genomic_DNA"/>
</dbReference>
<dbReference type="PROSITE" id="PS51918">
    <property type="entry name" value="RADICAL_SAM"/>
    <property type="match status" value="1"/>
</dbReference>
<dbReference type="SMART" id="SM00729">
    <property type="entry name" value="Elp3"/>
    <property type="match status" value="1"/>
</dbReference>
<feature type="domain" description="Radical SAM core" evidence="8">
    <location>
        <begin position="411"/>
        <end position="687"/>
    </location>
</feature>
<dbReference type="InterPro" id="IPR023404">
    <property type="entry name" value="rSAM_horseshoe"/>
</dbReference>
<dbReference type="GO" id="GO:0005506">
    <property type="term" value="F:iron ion binding"/>
    <property type="evidence" value="ECO:0007669"/>
    <property type="project" value="UniProtKB-UniRule"/>
</dbReference>
<keyword evidence="5 6" id="KW-0411">Iron-sulfur</keyword>
<dbReference type="PROSITE" id="PS01278">
    <property type="entry name" value="MTTASE_RADICAL"/>
    <property type="match status" value="1"/>
</dbReference>
<dbReference type="GO" id="GO:0051539">
    <property type="term" value="F:4 iron, 4 sulfur cluster binding"/>
    <property type="evidence" value="ECO:0007669"/>
    <property type="project" value="UniProtKB-KW"/>
</dbReference>
<keyword evidence="10" id="KW-1185">Reference proteome</keyword>
<dbReference type="InterPro" id="IPR006638">
    <property type="entry name" value="Elp3/MiaA/NifB-like_rSAM"/>
</dbReference>
<feature type="binding site" evidence="6">
    <location>
        <position position="432"/>
    </location>
    <ligand>
        <name>[4Fe-4S] cluster</name>
        <dbReference type="ChEBI" id="CHEBI:49883"/>
        <note>4Fe-4S-S-AdoMet</note>
    </ligand>
</feature>
<feature type="binding site" evidence="6">
    <location>
        <position position="425"/>
    </location>
    <ligand>
        <name>[4Fe-4S] cluster</name>
        <dbReference type="ChEBI" id="CHEBI:49883"/>
        <note>4Fe-4S-S-AdoMet</note>
    </ligand>
</feature>
<protein>
    <submittedName>
        <fullName evidence="9">YgiQ family radical SAM protein</fullName>
    </submittedName>
</protein>